<dbReference type="InterPro" id="IPR006033">
    <property type="entry name" value="AsnA_fam"/>
</dbReference>
<feature type="active site" evidence="6">
    <location>
        <position position="96"/>
    </location>
</feature>
<evidence type="ECO:0000256" key="2">
    <source>
        <dbReference type="ARBA" id="ARBA00012920"/>
    </source>
</evidence>
<evidence type="ECO:0000313" key="9">
    <source>
        <dbReference type="EMBL" id="PIW73521.1"/>
    </source>
</evidence>
<evidence type="ECO:0000313" key="10">
    <source>
        <dbReference type="Proteomes" id="UP000230822"/>
    </source>
</evidence>
<dbReference type="PROSITE" id="PS51732">
    <property type="entry name" value="ASN_GLN_ASE_3"/>
    <property type="match status" value="1"/>
</dbReference>
<dbReference type="Pfam" id="PF17763">
    <property type="entry name" value="Asparaginase_C"/>
    <property type="match status" value="1"/>
</dbReference>
<dbReference type="InterPro" id="IPR027475">
    <property type="entry name" value="Asparaginase/glutaminase_AS2"/>
</dbReference>
<dbReference type="PRINTS" id="PR00139">
    <property type="entry name" value="ASNGLNASE"/>
</dbReference>
<dbReference type="GO" id="GO:0006520">
    <property type="term" value="P:amino acid metabolic process"/>
    <property type="evidence" value="ECO:0007669"/>
    <property type="project" value="InterPro"/>
</dbReference>
<dbReference type="EC" id="3.5.1.1" evidence="2"/>
<dbReference type="PIRSF" id="PIRSF500176">
    <property type="entry name" value="L_ASNase"/>
    <property type="match status" value="1"/>
</dbReference>
<dbReference type="SFLD" id="SFLDS00057">
    <property type="entry name" value="Glutaminase/Asparaginase"/>
    <property type="match status" value="1"/>
</dbReference>
<reference evidence="10" key="1">
    <citation type="submission" date="2017-09" db="EMBL/GenBank/DDBJ databases">
        <title>Depth-based differentiation of microbial function through sediment-hosted aquifers and enrichment of novel symbionts in the deep terrestrial subsurface.</title>
        <authorList>
            <person name="Probst A.J."/>
            <person name="Ladd B."/>
            <person name="Jarett J.K."/>
            <person name="Geller-Mcgrath D.E."/>
            <person name="Sieber C.M.K."/>
            <person name="Emerson J.B."/>
            <person name="Anantharaman K."/>
            <person name="Thomas B.C."/>
            <person name="Malmstrom R."/>
            <person name="Stieglmeier M."/>
            <person name="Klingl A."/>
            <person name="Woyke T."/>
            <person name="Ryan C.M."/>
            <person name="Banfield J.F."/>
        </authorList>
    </citation>
    <scope>NUCLEOTIDE SEQUENCE [LARGE SCALE GENOMIC DNA]</scope>
</reference>
<evidence type="ECO:0000256" key="3">
    <source>
        <dbReference type="ARBA" id="ARBA00022801"/>
    </source>
</evidence>
<dbReference type="InterPro" id="IPR027473">
    <property type="entry name" value="L-asparaginase_C"/>
</dbReference>
<dbReference type="InterPro" id="IPR036152">
    <property type="entry name" value="Asp/glu_Ase-like_sf"/>
</dbReference>
<dbReference type="NCBIfam" id="TIGR00519">
    <property type="entry name" value="asnASE_I"/>
    <property type="match status" value="1"/>
</dbReference>
<dbReference type="InterPro" id="IPR040919">
    <property type="entry name" value="Asparaginase_C"/>
</dbReference>
<accession>A0A2M7ICY9</accession>
<organism evidence="9 10">
    <name type="scientific">Candidatus Roizmanbacteria bacterium CG_4_8_14_3_um_filter_34_9</name>
    <dbReference type="NCBI Taxonomy" id="1974832"/>
    <lineage>
        <taxon>Bacteria</taxon>
        <taxon>Candidatus Roizmaniibacteriota</taxon>
    </lineage>
</organism>
<sequence>MAQKITNNFKMKKICIIFCGGTITMKHNKEGVLAPFYNAKDLLNFVPQLNQIANISVIQLANVDSTNIEPKFWTVLAKTIKENADKYDGFVITHGTDTMAYTASAISFALSGINKPIIFTGSQKPIFDVPSDATNNLINSVLTSLKVKTGIVIVFGTKILRANRSTKISESTLDAFDSLMVAPIGTIALEPIINYQYKQKVNKFSDLFFDPNVVVIKITPGLSIKYLEHIISADVHGLIFEGFGAGNIPKSLLSFMNKAKDHNLPIIILSQCIKGTSRMQLYEVGKDALKYGVISGGDMTVEAASTKLMWILAQTREIKKIKKLFLTNVAGEVTINL</sequence>
<dbReference type="PANTHER" id="PTHR11707">
    <property type="entry name" value="L-ASPARAGINASE"/>
    <property type="match status" value="1"/>
</dbReference>
<dbReference type="PANTHER" id="PTHR11707:SF28">
    <property type="entry name" value="60 KDA LYSOPHOSPHOLIPASE"/>
    <property type="match status" value="1"/>
</dbReference>
<comment type="caution">
    <text evidence="9">The sequence shown here is derived from an EMBL/GenBank/DDBJ whole genome shotgun (WGS) entry which is preliminary data.</text>
</comment>
<dbReference type="InterPro" id="IPR037152">
    <property type="entry name" value="L-asparaginase_N_sf"/>
</dbReference>
<evidence type="ECO:0000256" key="6">
    <source>
        <dbReference type="PROSITE-ProRule" id="PRU10100"/>
    </source>
</evidence>
<feature type="binding site" evidence="5">
    <location>
        <position position="65"/>
    </location>
    <ligand>
        <name>substrate</name>
    </ligand>
</feature>
<protein>
    <recommendedName>
        <fullName evidence="2">asparaginase</fullName>
        <ecNumber evidence="2">3.5.1.1</ecNumber>
    </recommendedName>
</protein>
<dbReference type="SUPFAM" id="SSF53774">
    <property type="entry name" value="Glutaminase/Asparaginase"/>
    <property type="match status" value="1"/>
</dbReference>
<dbReference type="Gene3D" id="3.40.50.1170">
    <property type="entry name" value="L-asparaginase, N-terminal domain"/>
    <property type="match status" value="1"/>
</dbReference>
<dbReference type="InterPro" id="IPR041725">
    <property type="entry name" value="L-asparaginase_I"/>
</dbReference>
<dbReference type="Gene3D" id="3.40.50.40">
    <property type="match status" value="1"/>
</dbReference>
<dbReference type="Pfam" id="PF00710">
    <property type="entry name" value="Asparaginase"/>
    <property type="match status" value="1"/>
</dbReference>
<evidence type="ECO:0000259" key="7">
    <source>
        <dbReference type="Pfam" id="PF00710"/>
    </source>
</evidence>
<keyword evidence="3" id="KW-0378">Hydrolase</keyword>
<evidence type="ECO:0000256" key="1">
    <source>
        <dbReference type="ARBA" id="ARBA00010518"/>
    </source>
</evidence>
<dbReference type="EMBL" id="PFGU01000024">
    <property type="protein sequence ID" value="PIW73521.1"/>
    <property type="molecule type" value="Genomic_DNA"/>
</dbReference>
<dbReference type="FunFam" id="3.40.50.1170:FF:000001">
    <property type="entry name" value="L-asparaginase 2"/>
    <property type="match status" value="1"/>
</dbReference>
<dbReference type="Proteomes" id="UP000230822">
    <property type="component" value="Unassembled WGS sequence"/>
</dbReference>
<dbReference type="CDD" id="cd08963">
    <property type="entry name" value="L-asparaginase_I"/>
    <property type="match status" value="1"/>
</dbReference>
<dbReference type="SMART" id="SM00870">
    <property type="entry name" value="Asparaginase"/>
    <property type="match status" value="1"/>
</dbReference>
<evidence type="ECO:0000256" key="4">
    <source>
        <dbReference type="PIRSR" id="PIRSR001220-1"/>
    </source>
</evidence>
<dbReference type="InterPro" id="IPR027474">
    <property type="entry name" value="L-asparaginase_N"/>
</dbReference>
<evidence type="ECO:0000259" key="8">
    <source>
        <dbReference type="Pfam" id="PF17763"/>
    </source>
</evidence>
<feature type="domain" description="L-asparaginase N-terminal" evidence="7">
    <location>
        <begin position="13"/>
        <end position="188"/>
    </location>
</feature>
<dbReference type="PROSITE" id="PS00917">
    <property type="entry name" value="ASN_GLN_ASE_2"/>
    <property type="match status" value="1"/>
</dbReference>
<dbReference type="AlphaFoldDB" id="A0A2M7ICY9"/>
<proteinExistence type="inferred from homology"/>
<gene>
    <name evidence="9" type="ORF">CO005_00930</name>
</gene>
<feature type="domain" description="Asparaginase/glutaminase C-terminal" evidence="8">
    <location>
        <begin position="212"/>
        <end position="325"/>
    </location>
</feature>
<feature type="binding site" evidence="5">
    <location>
        <begin position="96"/>
        <end position="97"/>
    </location>
    <ligand>
        <name>substrate</name>
    </ligand>
</feature>
<evidence type="ECO:0000256" key="5">
    <source>
        <dbReference type="PIRSR" id="PIRSR001220-2"/>
    </source>
</evidence>
<feature type="active site" description="O-isoaspartyl threonine intermediate" evidence="4">
    <location>
        <position position="22"/>
    </location>
</feature>
<dbReference type="GO" id="GO:0004067">
    <property type="term" value="F:asparaginase activity"/>
    <property type="evidence" value="ECO:0007669"/>
    <property type="project" value="UniProtKB-UniRule"/>
</dbReference>
<name>A0A2M7ICY9_9BACT</name>
<comment type="similarity">
    <text evidence="1">Belongs to the asparaginase 1 family.</text>
</comment>
<dbReference type="PIRSF" id="PIRSF001220">
    <property type="entry name" value="L-ASNase_gatD"/>
    <property type="match status" value="1"/>
</dbReference>
<dbReference type="InterPro" id="IPR006034">
    <property type="entry name" value="Asparaginase/glutaminase-like"/>
</dbReference>